<evidence type="ECO:0000313" key="1">
    <source>
        <dbReference type="EMBL" id="EQC39382.1"/>
    </source>
</evidence>
<dbReference type="AlphaFoldDB" id="T0S9I3"/>
<gene>
    <name evidence="1" type="ORF">SDRG_03584</name>
</gene>
<dbReference type="VEuPathDB" id="FungiDB:SDRG_03584"/>
<reference evidence="1 2" key="1">
    <citation type="submission" date="2012-04" db="EMBL/GenBank/DDBJ databases">
        <title>The Genome Sequence of Saprolegnia declina VS20.</title>
        <authorList>
            <consortium name="The Broad Institute Genome Sequencing Platform"/>
            <person name="Russ C."/>
            <person name="Nusbaum C."/>
            <person name="Tyler B."/>
            <person name="van West P."/>
            <person name="Dieguez-Uribeondo J."/>
            <person name="de Bruijn I."/>
            <person name="Tripathy S."/>
            <person name="Jiang R."/>
            <person name="Young S.K."/>
            <person name="Zeng Q."/>
            <person name="Gargeya S."/>
            <person name="Fitzgerald M."/>
            <person name="Haas B."/>
            <person name="Abouelleil A."/>
            <person name="Alvarado L."/>
            <person name="Arachchi H.M."/>
            <person name="Berlin A."/>
            <person name="Chapman S.B."/>
            <person name="Goldberg J."/>
            <person name="Griggs A."/>
            <person name="Gujja S."/>
            <person name="Hansen M."/>
            <person name="Howarth C."/>
            <person name="Imamovic A."/>
            <person name="Larimer J."/>
            <person name="McCowen C."/>
            <person name="Montmayeur A."/>
            <person name="Murphy C."/>
            <person name="Neiman D."/>
            <person name="Pearson M."/>
            <person name="Priest M."/>
            <person name="Roberts A."/>
            <person name="Saif S."/>
            <person name="Shea T."/>
            <person name="Sisk P."/>
            <person name="Sykes S."/>
            <person name="Wortman J."/>
            <person name="Nusbaum C."/>
            <person name="Birren B."/>
        </authorList>
    </citation>
    <scope>NUCLEOTIDE SEQUENCE [LARGE SCALE GENOMIC DNA]</scope>
    <source>
        <strain evidence="1 2">VS20</strain>
    </source>
</reference>
<dbReference type="eggNOG" id="ENOG502SIGY">
    <property type="taxonomic scope" value="Eukaryota"/>
</dbReference>
<dbReference type="Proteomes" id="UP000030762">
    <property type="component" value="Unassembled WGS sequence"/>
</dbReference>
<keyword evidence="2" id="KW-1185">Reference proteome</keyword>
<proteinExistence type="predicted"/>
<dbReference type="PANTHER" id="PTHR48471">
    <property type="entry name" value="DDE TNP4 DOMAIN-CONTAINING PROTEIN"/>
    <property type="match status" value="1"/>
</dbReference>
<protein>
    <recommendedName>
        <fullName evidence="3">DDE Tnp4 domain-containing protein</fullName>
    </recommendedName>
</protein>
<dbReference type="GeneID" id="19944311"/>
<evidence type="ECO:0000313" key="2">
    <source>
        <dbReference type="Proteomes" id="UP000030762"/>
    </source>
</evidence>
<sequence>MRYLLYNLILDKARRDRAHKAQLRASEACEAALRDELRAEIEQIQRVRRAFLPRVEEHRPWYKLHRGRNAAAFLSFVSLPPEAFRELLTVFARHYDIKSGAGLPGRPTSVPKHAALGLVLAMYTNAHNMPRLCELFGVTMSTLSRIFPKAEAALALALADVPNAAVAWPTQATLQRFAAATEARSPEVSGVVGFVDVCTLAVQAPTVTDRRRFEDTDEAKWLDCDAVWGMLIVGVDGTLLWYKHNLPNFIDIALDVYEELEHTAADKLRPDHILVAPATFPVTSESDGRIETPLAAADDDDISISEKQGIASLLGAAEWGTAHIKRVYRKFGHPLPFDRELRRRRISNILRLYNFRLRSMGTSPLHAALTGGV</sequence>
<dbReference type="InParanoid" id="T0S9I3"/>
<evidence type="ECO:0008006" key="3">
    <source>
        <dbReference type="Google" id="ProtNLM"/>
    </source>
</evidence>
<accession>T0S9I3</accession>
<dbReference type="OMA" id="VEEHRPW"/>
<name>T0S9I3_SAPDV</name>
<dbReference type="EMBL" id="JH767139">
    <property type="protein sequence ID" value="EQC39382.1"/>
    <property type="molecule type" value="Genomic_DNA"/>
</dbReference>
<dbReference type="RefSeq" id="XP_008607443.1">
    <property type="nucleotide sequence ID" value="XM_008609221.1"/>
</dbReference>
<dbReference type="OrthoDB" id="77128at2759"/>
<dbReference type="PANTHER" id="PTHR48471:SF1">
    <property type="entry name" value="DDE TNP4 DOMAIN-CONTAINING PROTEIN"/>
    <property type="match status" value="1"/>
</dbReference>
<organism evidence="1 2">
    <name type="scientific">Saprolegnia diclina (strain VS20)</name>
    <dbReference type="NCBI Taxonomy" id="1156394"/>
    <lineage>
        <taxon>Eukaryota</taxon>
        <taxon>Sar</taxon>
        <taxon>Stramenopiles</taxon>
        <taxon>Oomycota</taxon>
        <taxon>Saprolegniomycetes</taxon>
        <taxon>Saprolegniales</taxon>
        <taxon>Saprolegniaceae</taxon>
        <taxon>Saprolegnia</taxon>
    </lineage>
</organism>